<evidence type="ECO:0000313" key="1">
    <source>
        <dbReference type="EMBL" id="KAF2164386.1"/>
    </source>
</evidence>
<name>A0A6A6CG45_ZASCE</name>
<evidence type="ECO:0000313" key="2">
    <source>
        <dbReference type="Proteomes" id="UP000799537"/>
    </source>
</evidence>
<dbReference type="RefSeq" id="XP_033665275.1">
    <property type="nucleotide sequence ID" value="XM_033807614.1"/>
</dbReference>
<reference evidence="1" key="1">
    <citation type="journal article" date="2020" name="Stud. Mycol.">
        <title>101 Dothideomycetes genomes: a test case for predicting lifestyles and emergence of pathogens.</title>
        <authorList>
            <person name="Haridas S."/>
            <person name="Albert R."/>
            <person name="Binder M."/>
            <person name="Bloem J."/>
            <person name="Labutti K."/>
            <person name="Salamov A."/>
            <person name="Andreopoulos B."/>
            <person name="Baker S."/>
            <person name="Barry K."/>
            <person name="Bills G."/>
            <person name="Bluhm B."/>
            <person name="Cannon C."/>
            <person name="Castanera R."/>
            <person name="Culley D."/>
            <person name="Daum C."/>
            <person name="Ezra D."/>
            <person name="Gonzalez J."/>
            <person name="Henrissat B."/>
            <person name="Kuo A."/>
            <person name="Liang C."/>
            <person name="Lipzen A."/>
            <person name="Lutzoni F."/>
            <person name="Magnuson J."/>
            <person name="Mondo S."/>
            <person name="Nolan M."/>
            <person name="Ohm R."/>
            <person name="Pangilinan J."/>
            <person name="Park H.-J."/>
            <person name="Ramirez L."/>
            <person name="Alfaro M."/>
            <person name="Sun H."/>
            <person name="Tritt A."/>
            <person name="Yoshinaga Y."/>
            <person name="Zwiers L.-H."/>
            <person name="Turgeon B."/>
            <person name="Goodwin S."/>
            <person name="Spatafora J."/>
            <person name="Crous P."/>
            <person name="Grigoriev I."/>
        </authorList>
    </citation>
    <scope>NUCLEOTIDE SEQUENCE</scope>
    <source>
        <strain evidence="1">ATCC 36951</strain>
    </source>
</reference>
<dbReference type="GeneID" id="54560886"/>
<organism evidence="1 2">
    <name type="scientific">Zasmidium cellare ATCC 36951</name>
    <dbReference type="NCBI Taxonomy" id="1080233"/>
    <lineage>
        <taxon>Eukaryota</taxon>
        <taxon>Fungi</taxon>
        <taxon>Dikarya</taxon>
        <taxon>Ascomycota</taxon>
        <taxon>Pezizomycotina</taxon>
        <taxon>Dothideomycetes</taxon>
        <taxon>Dothideomycetidae</taxon>
        <taxon>Mycosphaerellales</taxon>
        <taxon>Mycosphaerellaceae</taxon>
        <taxon>Zasmidium</taxon>
    </lineage>
</organism>
<dbReference type="Proteomes" id="UP000799537">
    <property type="component" value="Unassembled WGS sequence"/>
</dbReference>
<protein>
    <recommendedName>
        <fullName evidence="3">Methyltransferase domain-containing protein</fullName>
    </recommendedName>
</protein>
<proteinExistence type="predicted"/>
<dbReference type="EMBL" id="ML993604">
    <property type="protein sequence ID" value="KAF2164386.1"/>
    <property type="molecule type" value="Genomic_DNA"/>
</dbReference>
<dbReference type="SUPFAM" id="SSF53335">
    <property type="entry name" value="S-adenosyl-L-methionine-dependent methyltransferases"/>
    <property type="match status" value="1"/>
</dbReference>
<accession>A0A6A6CG45</accession>
<dbReference type="OrthoDB" id="184880at2759"/>
<evidence type="ECO:0008006" key="3">
    <source>
        <dbReference type="Google" id="ProtNLM"/>
    </source>
</evidence>
<gene>
    <name evidence="1" type="ORF">M409DRAFT_25264</name>
</gene>
<dbReference type="InterPro" id="IPR029063">
    <property type="entry name" value="SAM-dependent_MTases_sf"/>
</dbReference>
<dbReference type="AlphaFoldDB" id="A0A6A6CG45"/>
<dbReference type="Gene3D" id="3.40.50.150">
    <property type="entry name" value="Vaccinia Virus protein VP39"/>
    <property type="match status" value="1"/>
</dbReference>
<keyword evidence="2" id="KW-1185">Reference proteome</keyword>
<sequence>MSSDELKTKADVECRRLEAQHDVWKHSFNNQLVFAPLKPENSIRVLDSAGANGYWLQDYRSALAASVRDHPESLFVCTDINPSMLPEESKRNGSIQYVEHSFLDSWPGHLRDSFDLVHQRLAISASGKEPFVKSIKRFASLLKPGSGWLQLVELDTSPDCSKTDGGLAIEDFKHLLHKVTTAGGVRPYFVNGLYEDLGDAGLVDVQQKRIDNRFGKAIHENEEVFQRSIAYPGLAYFAERFMGIAEKMGVGEARFDRLPERLDDQLREKGGTLTAVVVWGRRPA</sequence>